<evidence type="ECO:0000313" key="4">
    <source>
        <dbReference type="WBParaSite" id="HDID_0001080201-mRNA-1"/>
    </source>
</evidence>
<dbReference type="InterPro" id="IPR000210">
    <property type="entry name" value="BTB/POZ_dom"/>
</dbReference>
<reference evidence="2 3" key="2">
    <citation type="submission" date="2018-11" db="EMBL/GenBank/DDBJ databases">
        <authorList>
            <consortium name="Pathogen Informatics"/>
        </authorList>
    </citation>
    <scope>NUCLEOTIDE SEQUENCE [LARGE SCALE GENOMIC DNA]</scope>
</reference>
<dbReference type="OrthoDB" id="6247168at2759"/>
<dbReference type="Gene3D" id="3.30.710.10">
    <property type="entry name" value="Potassium Channel Kv1.1, Chain A"/>
    <property type="match status" value="1"/>
</dbReference>
<name>A0A0R3SYF7_HYMDI</name>
<dbReference type="InterPro" id="IPR011333">
    <property type="entry name" value="SKP1/BTB/POZ_sf"/>
</dbReference>
<dbReference type="Proteomes" id="UP000274504">
    <property type="component" value="Unassembled WGS sequence"/>
</dbReference>
<proteinExistence type="predicted"/>
<evidence type="ECO:0000313" key="3">
    <source>
        <dbReference type="Proteomes" id="UP000274504"/>
    </source>
</evidence>
<dbReference type="SUPFAM" id="SSF54695">
    <property type="entry name" value="POZ domain"/>
    <property type="match status" value="1"/>
</dbReference>
<evidence type="ECO:0000313" key="2">
    <source>
        <dbReference type="EMBL" id="VDL64034.1"/>
    </source>
</evidence>
<feature type="domain" description="BTB" evidence="1">
    <location>
        <begin position="8"/>
        <end position="72"/>
    </location>
</feature>
<dbReference type="WBParaSite" id="HDID_0001080201-mRNA-1">
    <property type="protein sequence ID" value="HDID_0001080201-mRNA-1"/>
    <property type="gene ID" value="HDID_0001080201"/>
</dbReference>
<dbReference type="AlphaFoldDB" id="A0A0R3SYF7"/>
<dbReference type="Pfam" id="PF00651">
    <property type="entry name" value="BTB"/>
    <property type="match status" value="1"/>
</dbReference>
<sequence>MRVRRERLDIFINTKEGEEVGAHLMVLSGSFPLFKKYLNGNDTVHVRLSRFPHEVINAAVEYAYGRIKNISSEVALGLYLLAHNLQSKALVDECTKFLCARIEETNVSEVWSAANATKNEVLTGVCAPLVAMNWEMFRTSRLFHVNTEVEGMMSLLGCLRMAKVSVTSKVKALLEWRNASRDDEVRTARTTAFRDMVSLLGIQDTPDLITDLFMKGIDIPIEWRFMEYWGGHFMKAPPYWSLVELEETMFISALRSCRRGDRVMEELEEARSGNDVSSFQGVENTVVILLLF</sequence>
<reference evidence="4" key="1">
    <citation type="submission" date="2017-02" db="UniProtKB">
        <authorList>
            <consortium name="WormBaseParasite"/>
        </authorList>
    </citation>
    <scope>IDENTIFICATION</scope>
</reference>
<organism evidence="4">
    <name type="scientific">Hymenolepis diminuta</name>
    <name type="common">Rat tapeworm</name>
    <dbReference type="NCBI Taxonomy" id="6216"/>
    <lineage>
        <taxon>Eukaryota</taxon>
        <taxon>Metazoa</taxon>
        <taxon>Spiralia</taxon>
        <taxon>Lophotrochozoa</taxon>
        <taxon>Platyhelminthes</taxon>
        <taxon>Cestoda</taxon>
        <taxon>Eucestoda</taxon>
        <taxon>Cyclophyllidea</taxon>
        <taxon>Hymenolepididae</taxon>
        <taxon>Hymenolepis</taxon>
    </lineage>
</organism>
<dbReference type="PROSITE" id="PS50097">
    <property type="entry name" value="BTB"/>
    <property type="match status" value="1"/>
</dbReference>
<dbReference type="EMBL" id="UYSG01011952">
    <property type="protein sequence ID" value="VDL64034.1"/>
    <property type="molecule type" value="Genomic_DNA"/>
</dbReference>
<evidence type="ECO:0000259" key="1">
    <source>
        <dbReference type="PROSITE" id="PS50097"/>
    </source>
</evidence>
<protein>
    <submittedName>
        <fullName evidence="4">BTB domain-containing protein</fullName>
    </submittedName>
</protein>
<gene>
    <name evidence="2" type="ORF">HDID_LOCUS10800</name>
</gene>
<dbReference type="SMART" id="SM00225">
    <property type="entry name" value="BTB"/>
    <property type="match status" value="1"/>
</dbReference>
<accession>A0A0R3SYF7</accession>